<dbReference type="Gene3D" id="3.80.10.10">
    <property type="entry name" value="Ribonuclease Inhibitor"/>
    <property type="match status" value="1"/>
</dbReference>
<gene>
    <name evidence="2" type="ORF">LVIROSA_LOCUS7189</name>
</gene>
<reference evidence="2 3" key="1">
    <citation type="submission" date="2022-01" db="EMBL/GenBank/DDBJ databases">
        <authorList>
            <person name="Xiong W."/>
            <person name="Schranz E."/>
        </authorList>
    </citation>
    <scope>NUCLEOTIDE SEQUENCE [LARGE SCALE GENOMIC DNA]</scope>
</reference>
<comment type="caution">
    <text evidence="2">The sequence shown here is derived from an EMBL/GenBank/DDBJ whole genome shotgun (WGS) entry which is preliminary data.</text>
</comment>
<dbReference type="EMBL" id="CAKMRJ010000469">
    <property type="protein sequence ID" value="CAH1419675.1"/>
    <property type="molecule type" value="Genomic_DNA"/>
</dbReference>
<evidence type="ECO:0000313" key="3">
    <source>
        <dbReference type="Proteomes" id="UP001157418"/>
    </source>
</evidence>
<organism evidence="2 3">
    <name type="scientific">Lactuca virosa</name>
    <dbReference type="NCBI Taxonomy" id="75947"/>
    <lineage>
        <taxon>Eukaryota</taxon>
        <taxon>Viridiplantae</taxon>
        <taxon>Streptophyta</taxon>
        <taxon>Embryophyta</taxon>
        <taxon>Tracheophyta</taxon>
        <taxon>Spermatophyta</taxon>
        <taxon>Magnoliopsida</taxon>
        <taxon>eudicotyledons</taxon>
        <taxon>Gunneridae</taxon>
        <taxon>Pentapetalae</taxon>
        <taxon>asterids</taxon>
        <taxon>campanulids</taxon>
        <taxon>Asterales</taxon>
        <taxon>Asteraceae</taxon>
        <taxon>Cichorioideae</taxon>
        <taxon>Cichorieae</taxon>
        <taxon>Lactucinae</taxon>
        <taxon>Lactuca</taxon>
    </lineage>
</organism>
<evidence type="ECO:0000259" key="1">
    <source>
        <dbReference type="Pfam" id="PF00646"/>
    </source>
</evidence>
<evidence type="ECO:0000313" key="2">
    <source>
        <dbReference type="EMBL" id="CAH1419675.1"/>
    </source>
</evidence>
<dbReference type="InterPro" id="IPR001810">
    <property type="entry name" value="F-box_dom"/>
</dbReference>
<name>A0AAU9M0K6_9ASTR</name>
<feature type="domain" description="F-box" evidence="1">
    <location>
        <begin position="23"/>
        <end position="63"/>
    </location>
</feature>
<proteinExistence type="predicted"/>
<dbReference type="Proteomes" id="UP001157418">
    <property type="component" value="Unassembled WGS sequence"/>
</dbReference>
<dbReference type="InterPro" id="IPR036047">
    <property type="entry name" value="F-box-like_dom_sf"/>
</dbReference>
<dbReference type="PANTHER" id="PTHR34223">
    <property type="entry name" value="OS11G0201299 PROTEIN"/>
    <property type="match status" value="1"/>
</dbReference>
<keyword evidence="3" id="KW-1185">Reference proteome</keyword>
<dbReference type="AlphaFoldDB" id="A0AAU9M0K6"/>
<dbReference type="Gene3D" id="1.20.1280.50">
    <property type="match status" value="1"/>
</dbReference>
<dbReference type="CDD" id="cd22160">
    <property type="entry name" value="F-box_AtFBL13-like"/>
    <property type="match status" value="1"/>
</dbReference>
<dbReference type="InterPro" id="IPR032675">
    <property type="entry name" value="LRR_dom_sf"/>
</dbReference>
<dbReference type="InterPro" id="IPR053781">
    <property type="entry name" value="F-box_AtFBL13-like"/>
</dbReference>
<dbReference type="PANTHER" id="PTHR34223:SF118">
    <property type="entry name" value="F-BOX DOMAIN, LEUCINE-RICH REPEAT DOMAIN SUPERFAMILY, F-BOX-LIKE DOMAIN SUPERFAMILY"/>
    <property type="match status" value="1"/>
</dbReference>
<dbReference type="SUPFAM" id="SSF81383">
    <property type="entry name" value="F-box domain"/>
    <property type="match status" value="1"/>
</dbReference>
<protein>
    <recommendedName>
        <fullName evidence="1">F-box domain-containing protein</fullName>
    </recommendedName>
</protein>
<accession>A0AAU9M0K6</accession>
<dbReference type="SUPFAM" id="SSF52058">
    <property type="entry name" value="L domain-like"/>
    <property type="match status" value="1"/>
</dbReference>
<sequence>MGRRKSIRLSNMATEDLNDDDRISRLHDDLIHHIYSFMDTRFAVQTSLLSRRWRETWKSYPFLNFKIERPIDHKTGIKFPNFIHRFFSDRDHKAEITTIDFQSNSIKLSLLKETIIYAMSHKTQKVNIEFLSDKLTRRGGLDISLFRSQFLQDLHLSIDFELLKSPSLTWDLPSLTSLNLEGVTFTLNPLPNDSKCKSIELFSRFPNLKTLVLIGCRLSNIDTFIITSNSLHNLSLIDLHHNSEFILTAPNLSSFTYYGMARFSLSVKNLDSLQTVNFHTIYYRALQKQPELVELMIKAFKQLHKAKFLAINSDVVRFLSGFPQVLETRCPFRSLTSLTLVEHRLPPSSIVFSDVIDYFRSSSPGVKVNVEIGVAASCSVNEVVLVYNTLWFGV</sequence>
<dbReference type="Pfam" id="PF00646">
    <property type="entry name" value="F-box"/>
    <property type="match status" value="1"/>
</dbReference>
<dbReference type="InterPro" id="IPR053197">
    <property type="entry name" value="F-box_SCFL_complex_component"/>
</dbReference>